<proteinExistence type="predicted"/>
<accession>A0A096VKH9</accession>
<dbReference type="EMBL" id="KC310803">
    <property type="protein sequence ID" value="AGK86561.1"/>
    <property type="molecule type" value="Genomic_DNA"/>
</dbReference>
<organism evidence="1 2">
    <name type="scientific">Synechococcus phage S-CBP3</name>
    <dbReference type="NCBI Taxonomy" id="756276"/>
    <lineage>
        <taxon>Viruses</taxon>
        <taxon>Duplodnaviria</taxon>
        <taxon>Heunggongvirae</taxon>
        <taxon>Uroviricota</taxon>
        <taxon>Caudoviricetes</taxon>
        <taxon>Autographivirales</taxon>
        <taxon>Lirvirus</taxon>
        <taxon>Lirvirus SCBP3</taxon>
    </lineage>
</organism>
<dbReference type="Proteomes" id="UP000030044">
    <property type="component" value="Segment"/>
</dbReference>
<sequence length="65" mass="7359">MLTFLGIKVSYEALAFFALFIGSEIIGASKLRENSIVQILLRGVDAMKAHRTEDDKIQRIKDTFK</sequence>
<reference evidence="1 2" key="2">
    <citation type="journal article" date="2015" name="PLoS ONE">
        <title>Comparative Genomic and Phylogenomic Analyses Reveal a Conserved Core Genome Shared by Estuarine and Oceanic Cyanopodoviruses.</title>
        <authorList>
            <person name="Huang S."/>
            <person name="Zhang S."/>
            <person name="Jiao N."/>
            <person name="Chen F."/>
        </authorList>
    </citation>
    <scope>NUCLEOTIDE SEQUENCE [LARGE SCALE GENOMIC DNA]</scope>
</reference>
<dbReference type="KEGG" id="vg:22112348"/>
<evidence type="ECO:0000313" key="2">
    <source>
        <dbReference type="Proteomes" id="UP000030044"/>
    </source>
</evidence>
<reference evidence="2" key="1">
    <citation type="submission" date="2012-12" db="EMBL/GenBank/DDBJ databases">
        <title>Genomics of marine cyanopodoviruses.</title>
        <authorList>
            <person name="Huang S."/>
            <person name="Chen F."/>
        </authorList>
    </citation>
    <scope>NUCLEOTIDE SEQUENCE [LARGE SCALE GENOMIC DNA]</scope>
</reference>
<name>A0A096VKH9_9CAUD</name>
<evidence type="ECO:0000313" key="1">
    <source>
        <dbReference type="EMBL" id="AGK86561.1"/>
    </source>
</evidence>
<protein>
    <submittedName>
        <fullName evidence="1">Uncharacterized protein</fullName>
    </submittedName>
</protein>
<gene>
    <name evidence="1" type="ORF">S-CBP3_0004</name>
</gene>
<dbReference type="OrthoDB" id="24957at10239"/>
<keyword evidence="2" id="KW-1185">Reference proteome</keyword>